<evidence type="ECO:0000313" key="4">
    <source>
        <dbReference type="WBParaSite" id="Pan_g3556.t1"/>
    </source>
</evidence>
<name>A0A7E4VUW6_PANRE</name>
<evidence type="ECO:0000313" key="3">
    <source>
        <dbReference type="Proteomes" id="UP000492821"/>
    </source>
</evidence>
<reference evidence="3" key="1">
    <citation type="journal article" date="2013" name="Genetics">
        <title>The draft genome and transcriptome of Panagrellus redivivus are shaped by the harsh demands of a free-living lifestyle.</title>
        <authorList>
            <person name="Srinivasan J."/>
            <person name="Dillman A.R."/>
            <person name="Macchietto M.G."/>
            <person name="Heikkinen L."/>
            <person name="Lakso M."/>
            <person name="Fracchia K.M."/>
            <person name="Antoshechkin I."/>
            <person name="Mortazavi A."/>
            <person name="Wong G."/>
            <person name="Sternberg P.W."/>
        </authorList>
    </citation>
    <scope>NUCLEOTIDE SEQUENCE [LARGE SCALE GENOMIC DNA]</scope>
    <source>
        <strain evidence="3">MT8872</strain>
    </source>
</reference>
<accession>A0A7E4VUW6</accession>
<evidence type="ECO:0000256" key="1">
    <source>
        <dbReference type="SAM" id="Coils"/>
    </source>
</evidence>
<proteinExistence type="predicted"/>
<sequence>MKFLQLLCIAMLLSAVLAAPLNAPNANEAEASLKSGVEKLAELKGKIEQVKREGKSEDRLIGIFLPLLFEVVGQIVSKTV</sequence>
<reference evidence="4" key="2">
    <citation type="submission" date="2020-10" db="UniProtKB">
        <authorList>
            <consortium name="WormBaseParasite"/>
        </authorList>
    </citation>
    <scope>IDENTIFICATION</scope>
</reference>
<dbReference type="WBParaSite" id="Pan_g3556.t1">
    <property type="protein sequence ID" value="Pan_g3556.t1"/>
    <property type="gene ID" value="Pan_g3556"/>
</dbReference>
<feature type="chain" id="PRO_5029016505" evidence="2">
    <location>
        <begin position="19"/>
        <end position="80"/>
    </location>
</feature>
<feature type="signal peptide" evidence="2">
    <location>
        <begin position="1"/>
        <end position="18"/>
    </location>
</feature>
<keyword evidence="2" id="KW-0732">Signal</keyword>
<keyword evidence="3" id="KW-1185">Reference proteome</keyword>
<organism evidence="3 4">
    <name type="scientific">Panagrellus redivivus</name>
    <name type="common">Microworm</name>
    <dbReference type="NCBI Taxonomy" id="6233"/>
    <lineage>
        <taxon>Eukaryota</taxon>
        <taxon>Metazoa</taxon>
        <taxon>Ecdysozoa</taxon>
        <taxon>Nematoda</taxon>
        <taxon>Chromadorea</taxon>
        <taxon>Rhabditida</taxon>
        <taxon>Tylenchina</taxon>
        <taxon>Panagrolaimomorpha</taxon>
        <taxon>Panagrolaimoidea</taxon>
        <taxon>Panagrolaimidae</taxon>
        <taxon>Panagrellus</taxon>
    </lineage>
</organism>
<keyword evidence="1" id="KW-0175">Coiled coil</keyword>
<feature type="coiled-coil region" evidence="1">
    <location>
        <begin position="26"/>
        <end position="53"/>
    </location>
</feature>
<evidence type="ECO:0000256" key="2">
    <source>
        <dbReference type="SAM" id="SignalP"/>
    </source>
</evidence>
<dbReference type="Proteomes" id="UP000492821">
    <property type="component" value="Unassembled WGS sequence"/>
</dbReference>
<protein>
    <submittedName>
        <fullName evidence="4">Secreted protein</fullName>
    </submittedName>
</protein>
<dbReference type="AlphaFoldDB" id="A0A7E4VUW6"/>